<evidence type="ECO:0000256" key="2">
    <source>
        <dbReference type="ARBA" id="ARBA00006236"/>
    </source>
</evidence>
<dbReference type="SUPFAM" id="SSF103473">
    <property type="entry name" value="MFS general substrate transporter"/>
    <property type="match status" value="1"/>
</dbReference>
<feature type="transmembrane region" description="Helical" evidence="8">
    <location>
        <begin position="77"/>
        <end position="94"/>
    </location>
</feature>
<feature type="transmembrane region" description="Helical" evidence="8">
    <location>
        <begin position="46"/>
        <end position="65"/>
    </location>
</feature>
<evidence type="ECO:0000313" key="10">
    <source>
        <dbReference type="EMBL" id="KAB7650298.1"/>
    </source>
</evidence>
<evidence type="ECO:0000256" key="6">
    <source>
        <dbReference type="ARBA" id="ARBA00022989"/>
    </source>
</evidence>
<organism evidence="10 11">
    <name type="scientific">Sutterella seckii</name>
    <dbReference type="NCBI Taxonomy" id="1944635"/>
    <lineage>
        <taxon>Bacteria</taxon>
        <taxon>Pseudomonadati</taxon>
        <taxon>Pseudomonadota</taxon>
        <taxon>Betaproteobacteria</taxon>
        <taxon>Burkholderiales</taxon>
        <taxon>Sutterellaceae</taxon>
        <taxon>Sutterella</taxon>
    </lineage>
</organism>
<name>A0AAI9SAD1_9BURK</name>
<keyword evidence="7 8" id="KW-0472">Membrane</keyword>
<evidence type="ECO:0000256" key="3">
    <source>
        <dbReference type="ARBA" id="ARBA00022448"/>
    </source>
</evidence>
<feature type="transmembrane region" description="Helical" evidence="8">
    <location>
        <begin position="9"/>
        <end position="26"/>
    </location>
</feature>
<dbReference type="Pfam" id="PF07690">
    <property type="entry name" value="MFS_1"/>
    <property type="match status" value="1"/>
</dbReference>
<evidence type="ECO:0000313" key="11">
    <source>
        <dbReference type="Proteomes" id="UP000469462"/>
    </source>
</evidence>
<dbReference type="GO" id="GO:1990961">
    <property type="term" value="P:xenobiotic detoxification by transmembrane export across the plasma membrane"/>
    <property type="evidence" value="ECO:0007669"/>
    <property type="project" value="InterPro"/>
</dbReference>
<evidence type="ECO:0000256" key="5">
    <source>
        <dbReference type="ARBA" id="ARBA00022692"/>
    </source>
</evidence>
<keyword evidence="11" id="KW-1185">Reference proteome</keyword>
<keyword evidence="4" id="KW-1003">Cell membrane</keyword>
<feature type="transmembrane region" description="Helical" evidence="8">
    <location>
        <begin position="166"/>
        <end position="185"/>
    </location>
</feature>
<dbReference type="PROSITE" id="PS50850">
    <property type="entry name" value="MFS"/>
    <property type="match status" value="1"/>
</dbReference>
<comment type="caution">
    <text evidence="10">The sequence shown here is derived from an EMBL/GenBank/DDBJ whole genome shotgun (WGS) entry which is preliminary data.</text>
</comment>
<dbReference type="GO" id="GO:0005886">
    <property type="term" value="C:plasma membrane"/>
    <property type="evidence" value="ECO:0007669"/>
    <property type="project" value="UniProtKB-SubCell"/>
</dbReference>
<protein>
    <recommendedName>
        <fullName evidence="8">Bcr/CflA family efflux transporter</fullName>
    </recommendedName>
</protein>
<dbReference type="InterPro" id="IPR020846">
    <property type="entry name" value="MFS_dom"/>
</dbReference>
<dbReference type="AlphaFoldDB" id="A0AAI9SAD1"/>
<feature type="transmembrane region" description="Helical" evidence="8">
    <location>
        <begin position="282"/>
        <end position="300"/>
    </location>
</feature>
<dbReference type="InterPro" id="IPR011701">
    <property type="entry name" value="MFS"/>
</dbReference>
<dbReference type="NCBIfam" id="TIGR00710">
    <property type="entry name" value="efflux_Bcr_CflA"/>
    <property type="match status" value="1"/>
</dbReference>
<evidence type="ECO:0000256" key="4">
    <source>
        <dbReference type="ARBA" id="ARBA00022475"/>
    </source>
</evidence>
<accession>A0AAI9SAD1</accession>
<feature type="transmembrane region" description="Helical" evidence="8">
    <location>
        <begin position="339"/>
        <end position="362"/>
    </location>
</feature>
<dbReference type="Proteomes" id="UP000469462">
    <property type="component" value="Unassembled WGS sequence"/>
</dbReference>
<dbReference type="CDD" id="cd17320">
    <property type="entry name" value="MFS_MdfA_MDR_like"/>
    <property type="match status" value="1"/>
</dbReference>
<dbReference type="EMBL" id="WEHW01000043">
    <property type="protein sequence ID" value="KAB7650298.1"/>
    <property type="molecule type" value="Genomic_DNA"/>
</dbReference>
<keyword evidence="3 8" id="KW-0813">Transport</keyword>
<dbReference type="GO" id="GO:0042910">
    <property type="term" value="F:xenobiotic transmembrane transporter activity"/>
    <property type="evidence" value="ECO:0007669"/>
    <property type="project" value="InterPro"/>
</dbReference>
<dbReference type="Gene3D" id="1.20.1720.10">
    <property type="entry name" value="Multidrug resistance protein D"/>
    <property type="match status" value="1"/>
</dbReference>
<comment type="similarity">
    <text evidence="2 8">Belongs to the major facilitator superfamily. Bcr/CmlA family.</text>
</comment>
<keyword evidence="5 8" id="KW-0812">Transmembrane</keyword>
<feature type="transmembrane region" description="Helical" evidence="8">
    <location>
        <begin position="216"/>
        <end position="236"/>
    </location>
</feature>
<evidence type="ECO:0000259" key="9">
    <source>
        <dbReference type="PROSITE" id="PS50850"/>
    </source>
</evidence>
<feature type="transmembrane region" description="Helical" evidence="8">
    <location>
        <begin position="306"/>
        <end position="327"/>
    </location>
</feature>
<comment type="subcellular location">
    <subcellularLocation>
        <location evidence="8">Cell inner membrane</location>
        <topology evidence="8">Multi-pass membrane protein</topology>
    </subcellularLocation>
    <subcellularLocation>
        <location evidence="1">Cell membrane</location>
        <topology evidence="1">Multi-pass membrane protein</topology>
    </subcellularLocation>
</comment>
<keyword evidence="6 8" id="KW-1133">Transmembrane helix</keyword>
<reference evidence="10 11" key="1">
    <citation type="submission" date="2019-10" db="EMBL/GenBank/DDBJ databases">
        <title>Genome diversity of Sutterella seckii.</title>
        <authorList>
            <person name="Chaplin A.V."/>
            <person name="Sokolova S.R."/>
            <person name="Mosin K.A."/>
            <person name="Ivanova E.L."/>
            <person name="Kochetkova T.O."/>
            <person name="Goltsov A.Y."/>
            <person name="Trofimov D.Y."/>
            <person name="Efimov B.A."/>
        </authorList>
    </citation>
    <scope>NUCLEOTIDE SEQUENCE [LARGE SCALE GENOMIC DNA]</scope>
    <source>
        <strain evidence="10 11">ASD3426</strain>
    </source>
</reference>
<evidence type="ECO:0000256" key="8">
    <source>
        <dbReference type="RuleBase" id="RU365088"/>
    </source>
</evidence>
<dbReference type="PANTHER" id="PTHR23502">
    <property type="entry name" value="MAJOR FACILITATOR SUPERFAMILY"/>
    <property type="match status" value="1"/>
</dbReference>
<feature type="domain" description="Major facilitator superfamily (MFS) profile" evidence="9">
    <location>
        <begin position="8"/>
        <end position="393"/>
    </location>
</feature>
<comment type="caution">
    <text evidence="8">Lacks conserved residue(s) required for the propagation of feature annotation.</text>
</comment>
<gene>
    <name evidence="10" type="ORF">GBM96_09370</name>
</gene>
<dbReference type="InterPro" id="IPR036259">
    <property type="entry name" value="MFS_trans_sf"/>
</dbReference>
<dbReference type="InterPro" id="IPR004812">
    <property type="entry name" value="Efflux_drug-R_Bcr/CmlA"/>
</dbReference>
<evidence type="ECO:0000256" key="1">
    <source>
        <dbReference type="ARBA" id="ARBA00004651"/>
    </source>
</evidence>
<feature type="transmembrane region" description="Helical" evidence="8">
    <location>
        <begin position="368"/>
        <end position="388"/>
    </location>
</feature>
<dbReference type="PANTHER" id="PTHR23502:SF132">
    <property type="entry name" value="POLYAMINE TRANSPORTER 2-RELATED"/>
    <property type="match status" value="1"/>
</dbReference>
<feature type="transmembrane region" description="Helical" evidence="8">
    <location>
        <begin position="256"/>
        <end position="275"/>
    </location>
</feature>
<sequence length="406" mass="42801">MTDQQNSRLFLLIFLAALAAFGPFVTDFYLPTFPEQTRDFGAAPSAVQLGLSTTMWGLAIGQLLVGPLSDQSGRKKPLAGCLLVFAVSTAFAAAAPTIEIFLVMRFLEGLGASGAIVMSRSVAADRYTGRELGSFMGVMGSIQGIAPVTAPLLGALIADFAGWRGIFWLMFAAGLVLLALTVFALKETLPRRQNLKTKDRTPESVRKSASILFSDPIFIAIVLQQFLASCVLFGHISSSPFIFREHFGLSPELYGLAFGGMALAITVGAAVSGRLASPLKAIFLGAAGILFSSLLLALGFALQASIFPTILCYVLVLASLGLTLPAAMTAALTLHRARAGFAAAILGSVTFVGGGIIAPFTAMADARLCVSIIFLSSGLLLVLLSLWLSRRMRLENAQGNAIQLDE</sequence>
<evidence type="ECO:0000256" key="7">
    <source>
        <dbReference type="ARBA" id="ARBA00023136"/>
    </source>
</evidence>
<dbReference type="RefSeq" id="WP_139688956.1">
    <property type="nucleotide sequence ID" value="NZ_WEHW01000043.1"/>
</dbReference>
<keyword evidence="8" id="KW-0997">Cell inner membrane</keyword>
<proteinExistence type="inferred from homology"/>